<organism evidence="1 2">
    <name type="scientific">Psychromonas marina</name>
    <dbReference type="NCBI Taxonomy" id="88364"/>
    <lineage>
        <taxon>Bacteria</taxon>
        <taxon>Pseudomonadati</taxon>
        <taxon>Pseudomonadota</taxon>
        <taxon>Gammaproteobacteria</taxon>
        <taxon>Alteromonadales</taxon>
        <taxon>Psychromonadaceae</taxon>
        <taxon>Psychromonas</taxon>
    </lineage>
</organism>
<comment type="caution">
    <text evidence="1">The sequence shown here is derived from an EMBL/GenBank/DDBJ whole genome shotgun (WGS) entry which is preliminary data.</text>
</comment>
<dbReference type="RefSeq" id="WP_284205139.1">
    <property type="nucleotide sequence ID" value="NZ_BSPQ01000018.1"/>
</dbReference>
<dbReference type="PROSITE" id="PS51257">
    <property type="entry name" value="PROKAR_LIPOPROTEIN"/>
    <property type="match status" value="1"/>
</dbReference>
<dbReference type="Proteomes" id="UP001157353">
    <property type="component" value="Unassembled WGS sequence"/>
</dbReference>
<accession>A0ABQ6E3Q1</accession>
<dbReference type="EMBL" id="BSPQ01000018">
    <property type="protein sequence ID" value="GLS92043.1"/>
    <property type="molecule type" value="Genomic_DNA"/>
</dbReference>
<name>A0ABQ6E3Q1_9GAMM</name>
<evidence type="ECO:0008006" key="3">
    <source>
        <dbReference type="Google" id="ProtNLM"/>
    </source>
</evidence>
<gene>
    <name evidence="1" type="ORF">GCM10007916_31130</name>
</gene>
<reference evidence="2" key="1">
    <citation type="journal article" date="2019" name="Int. J. Syst. Evol. Microbiol.">
        <title>The Global Catalogue of Microorganisms (GCM) 10K type strain sequencing project: providing services to taxonomists for standard genome sequencing and annotation.</title>
        <authorList>
            <consortium name="The Broad Institute Genomics Platform"/>
            <consortium name="The Broad Institute Genome Sequencing Center for Infectious Disease"/>
            <person name="Wu L."/>
            <person name="Ma J."/>
        </authorList>
    </citation>
    <scope>NUCLEOTIDE SEQUENCE [LARGE SCALE GENOMIC DNA]</scope>
    <source>
        <strain evidence="2">NBRC 103166</strain>
    </source>
</reference>
<sequence>MKDLTLVFLLVFLGSCIEVDFEKRGVERVLAGIKEKGASEDTIQLICYRLLGYTFAEISEKLGVNESTITKRFKKKTKELGIDPKAIK</sequence>
<keyword evidence="2" id="KW-1185">Reference proteome</keyword>
<evidence type="ECO:0000313" key="2">
    <source>
        <dbReference type="Proteomes" id="UP001157353"/>
    </source>
</evidence>
<evidence type="ECO:0000313" key="1">
    <source>
        <dbReference type="EMBL" id="GLS92043.1"/>
    </source>
</evidence>
<protein>
    <recommendedName>
        <fullName evidence="3">Sigma-70 family RNA polymerase sigma factor</fullName>
    </recommendedName>
</protein>
<dbReference type="Gene3D" id="1.10.10.60">
    <property type="entry name" value="Homeodomain-like"/>
    <property type="match status" value="1"/>
</dbReference>
<proteinExistence type="predicted"/>